<name>A0A0F9M4U7_9ZZZZ</name>
<proteinExistence type="predicted"/>
<gene>
    <name evidence="1" type="ORF">LCGC14_1199050</name>
</gene>
<protein>
    <recommendedName>
        <fullName evidence="2">HPr kinase/phosphorylase C-terminal domain-containing protein</fullName>
    </recommendedName>
</protein>
<organism evidence="1">
    <name type="scientific">marine sediment metagenome</name>
    <dbReference type="NCBI Taxonomy" id="412755"/>
    <lineage>
        <taxon>unclassified sequences</taxon>
        <taxon>metagenomes</taxon>
        <taxon>ecological metagenomes</taxon>
    </lineage>
</organism>
<dbReference type="SUPFAM" id="SSF53795">
    <property type="entry name" value="PEP carboxykinase-like"/>
    <property type="match status" value="1"/>
</dbReference>
<dbReference type="InterPro" id="IPR027417">
    <property type="entry name" value="P-loop_NTPase"/>
</dbReference>
<evidence type="ECO:0008006" key="2">
    <source>
        <dbReference type="Google" id="ProtNLM"/>
    </source>
</evidence>
<reference evidence="1" key="1">
    <citation type="journal article" date="2015" name="Nature">
        <title>Complex archaea that bridge the gap between prokaryotes and eukaryotes.</title>
        <authorList>
            <person name="Spang A."/>
            <person name="Saw J.H."/>
            <person name="Jorgensen S.L."/>
            <person name="Zaremba-Niedzwiedzka K."/>
            <person name="Martijn J."/>
            <person name="Lind A.E."/>
            <person name="van Eijk R."/>
            <person name="Schleper C."/>
            <person name="Guy L."/>
            <person name="Ettema T.J."/>
        </authorList>
    </citation>
    <scope>NUCLEOTIDE SEQUENCE</scope>
</reference>
<accession>A0A0F9M4U7</accession>
<dbReference type="EMBL" id="LAZR01006149">
    <property type="protein sequence ID" value="KKM94361.1"/>
    <property type="molecule type" value="Genomic_DNA"/>
</dbReference>
<sequence>MNARTPYRYRAFGLVIDSDFNLGAPILEAEGPADLSIFRARLEHQPTKPVEMRDGVCWMHWPEIGTFAIEGPDRIAVDPAPGVSDALVALPLTGSVMAMLMVLQRGALVLHASAVGLGGRSLVLLGDKTAGKSTTAARFVAAGHPLLSDDVVALSFAEGGAAAVVPALGQMKLSAEAAASLTFDSQVTGSGEIHPAILKEQHALRPQDLLTEAQPPLAFCVLDRGSKAALTPLPRDEALTQLLRFSHPGPYGSGLLSQAAIGRHLTQCAALAGRYTVARLEVPDGLARLSEVVALMKARAAASG</sequence>
<evidence type="ECO:0000313" key="1">
    <source>
        <dbReference type="EMBL" id="KKM94361.1"/>
    </source>
</evidence>
<dbReference type="Gene3D" id="3.40.50.300">
    <property type="entry name" value="P-loop containing nucleotide triphosphate hydrolases"/>
    <property type="match status" value="1"/>
</dbReference>
<comment type="caution">
    <text evidence="1">The sequence shown here is derived from an EMBL/GenBank/DDBJ whole genome shotgun (WGS) entry which is preliminary data.</text>
</comment>
<dbReference type="AlphaFoldDB" id="A0A0F9M4U7"/>